<comment type="caution">
    <text evidence="5">The sequence shown here is derived from an EMBL/GenBank/DDBJ whole genome shotgun (WGS) entry which is preliminary data.</text>
</comment>
<dbReference type="SUPFAM" id="SSF53335">
    <property type="entry name" value="S-adenosyl-L-methionine-dependent methyltransferases"/>
    <property type="match status" value="1"/>
</dbReference>
<dbReference type="AlphaFoldDB" id="A0A4U7APA7"/>
<gene>
    <name evidence="5" type="ORF">C1H76_9588</name>
</gene>
<accession>A0A4U7APA7</accession>
<dbReference type="Gene3D" id="3.40.50.150">
    <property type="entry name" value="Vaccinia Virus protein VP39"/>
    <property type="match status" value="1"/>
</dbReference>
<dbReference type="PANTHER" id="PTHR43712">
    <property type="entry name" value="PUTATIVE (AFU_ORTHOLOGUE AFUA_4G14580)-RELATED"/>
    <property type="match status" value="1"/>
</dbReference>
<evidence type="ECO:0000256" key="3">
    <source>
        <dbReference type="ARBA" id="ARBA00022691"/>
    </source>
</evidence>
<dbReference type="GO" id="GO:0032259">
    <property type="term" value="P:methylation"/>
    <property type="evidence" value="ECO:0007669"/>
    <property type="project" value="UniProtKB-KW"/>
</dbReference>
<sequence>MTTVATSTALDTVSLHGSYIRPSIESASYKQDELEVLASKVSASASIVSNFLKHNGHPAPTLQPGGPTSFPAAPPEVVRARSDLVMAARNLHYLALWPAESIIWHTAIAPTDAASLHWLIHFGVFDAVPLQGTISFPELARKCKVDLDEIERIARYAMTNHWLCEPIPGQVAHSSTSYLAATDSSCRGQLHYQLEVNFPSTAKLVAAAEHRREHHDASTAFNIAFNSKQNSAMWAAENRKWAAAYAEYMKTFVRSGAFNVKHLINGYEWSSLGDANVVDVGGNTGAISIALARAYPRLRLTTQDLEEPINIGRSEFSAEIAHRVNFQVQNFLKPNVARNVDRFILRSILHDWPDEEAVQILQNLKPAMKLDTKIIIMDIVANNSGQSSMQRKLSTYMDLNMMMMYGAEERTEKKWQELVAKVGMDIVNIITPDGSAVSLIEVVDKTDVGGLYYHSL</sequence>
<dbReference type="InterPro" id="IPR016461">
    <property type="entry name" value="COMT-like"/>
</dbReference>
<reference evidence="5 6" key="1">
    <citation type="submission" date="2018-02" db="EMBL/GenBank/DDBJ databases">
        <title>Draft genome sequences of Elsinoe sp., causing black scab on jojoba.</title>
        <authorList>
            <person name="Stodart B."/>
            <person name="Jeffress S."/>
            <person name="Ash G."/>
            <person name="Arun Chinnappa K."/>
        </authorList>
    </citation>
    <scope>NUCLEOTIDE SEQUENCE [LARGE SCALE GENOMIC DNA]</scope>
    <source>
        <strain evidence="5 6">Hillstone_2</strain>
    </source>
</reference>
<dbReference type="EMBL" id="PTQR01000129">
    <property type="protein sequence ID" value="TKX18320.1"/>
    <property type="molecule type" value="Genomic_DNA"/>
</dbReference>
<dbReference type="SUPFAM" id="SSF46785">
    <property type="entry name" value="Winged helix' DNA-binding domain"/>
    <property type="match status" value="1"/>
</dbReference>
<protein>
    <submittedName>
        <fullName evidence="5">O-methyltransferase-like protein 14</fullName>
    </submittedName>
</protein>
<dbReference type="PANTHER" id="PTHR43712:SF5">
    <property type="entry name" value="O-METHYLTRANSFERASE ASQN-RELATED"/>
    <property type="match status" value="1"/>
</dbReference>
<organism evidence="5 6">
    <name type="scientific">Elsinoe australis</name>
    <dbReference type="NCBI Taxonomy" id="40998"/>
    <lineage>
        <taxon>Eukaryota</taxon>
        <taxon>Fungi</taxon>
        <taxon>Dikarya</taxon>
        <taxon>Ascomycota</taxon>
        <taxon>Pezizomycotina</taxon>
        <taxon>Dothideomycetes</taxon>
        <taxon>Dothideomycetidae</taxon>
        <taxon>Myriangiales</taxon>
        <taxon>Elsinoaceae</taxon>
        <taxon>Elsinoe</taxon>
    </lineage>
</organism>
<dbReference type="InterPro" id="IPR029063">
    <property type="entry name" value="SAM-dependent_MTases_sf"/>
</dbReference>
<dbReference type="Pfam" id="PF00891">
    <property type="entry name" value="Methyltransf_2"/>
    <property type="match status" value="1"/>
</dbReference>
<dbReference type="InterPro" id="IPR001077">
    <property type="entry name" value="COMT_C"/>
</dbReference>
<dbReference type="Gene3D" id="1.10.10.10">
    <property type="entry name" value="Winged helix-like DNA-binding domain superfamily/Winged helix DNA-binding domain"/>
    <property type="match status" value="1"/>
</dbReference>
<name>A0A4U7APA7_9PEZI</name>
<evidence type="ECO:0000313" key="6">
    <source>
        <dbReference type="Proteomes" id="UP000308133"/>
    </source>
</evidence>
<evidence type="ECO:0000313" key="5">
    <source>
        <dbReference type="EMBL" id="TKX18320.1"/>
    </source>
</evidence>
<dbReference type="Proteomes" id="UP000308133">
    <property type="component" value="Unassembled WGS sequence"/>
</dbReference>
<proteinExistence type="predicted"/>
<dbReference type="GO" id="GO:0008171">
    <property type="term" value="F:O-methyltransferase activity"/>
    <property type="evidence" value="ECO:0007669"/>
    <property type="project" value="InterPro"/>
</dbReference>
<dbReference type="InterPro" id="IPR036388">
    <property type="entry name" value="WH-like_DNA-bd_sf"/>
</dbReference>
<keyword evidence="2 5" id="KW-0808">Transferase</keyword>
<keyword evidence="1 5" id="KW-0489">Methyltransferase</keyword>
<dbReference type="InterPro" id="IPR036390">
    <property type="entry name" value="WH_DNA-bd_sf"/>
</dbReference>
<feature type="domain" description="O-methyltransferase C-terminal" evidence="4">
    <location>
        <begin position="222"/>
        <end position="423"/>
    </location>
</feature>
<evidence type="ECO:0000259" key="4">
    <source>
        <dbReference type="Pfam" id="PF00891"/>
    </source>
</evidence>
<keyword evidence="3" id="KW-0949">S-adenosyl-L-methionine</keyword>
<dbReference type="PROSITE" id="PS51683">
    <property type="entry name" value="SAM_OMT_II"/>
    <property type="match status" value="1"/>
</dbReference>
<evidence type="ECO:0000256" key="2">
    <source>
        <dbReference type="ARBA" id="ARBA00022679"/>
    </source>
</evidence>
<evidence type="ECO:0000256" key="1">
    <source>
        <dbReference type="ARBA" id="ARBA00022603"/>
    </source>
</evidence>